<dbReference type="Proteomes" id="UP000887580">
    <property type="component" value="Unplaced"/>
</dbReference>
<sequence length="196" mass="22938">MNVLLKSKIPFIGCYDNSSVIGIYEGFEKGYKFMDEWNGMFGKDCFISFDRKRPKFGQAAIDSLKTKNTFVVFDLIKIMSMPPDQIQMDKTWGFTFTKDDKNPVLLKFDTFDRTKKTSSPSFLMAMYLRQHLKAIKSKVGEKPKEIALWIFDKDFNEKERKRIKKGIKESCRLLKIDVYFVDTESSKVDFVKHCPN</sequence>
<protein>
    <submittedName>
        <fullName evidence="2">Uncharacterized protein</fullName>
    </submittedName>
</protein>
<reference evidence="2" key="1">
    <citation type="submission" date="2022-11" db="UniProtKB">
        <authorList>
            <consortium name="WormBaseParasite"/>
        </authorList>
    </citation>
    <scope>IDENTIFICATION</scope>
</reference>
<organism evidence="1 2">
    <name type="scientific">Panagrolaimus sp. PS1159</name>
    <dbReference type="NCBI Taxonomy" id="55785"/>
    <lineage>
        <taxon>Eukaryota</taxon>
        <taxon>Metazoa</taxon>
        <taxon>Ecdysozoa</taxon>
        <taxon>Nematoda</taxon>
        <taxon>Chromadorea</taxon>
        <taxon>Rhabditida</taxon>
        <taxon>Tylenchina</taxon>
        <taxon>Panagrolaimomorpha</taxon>
        <taxon>Panagrolaimoidea</taxon>
        <taxon>Panagrolaimidae</taxon>
        <taxon>Panagrolaimus</taxon>
    </lineage>
</organism>
<evidence type="ECO:0000313" key="2">
    <source>
        <dbReference type="WBParaSite" id="PS1159_v2.g17855.t1"/>
    </source>
</evidence>
<dbReference type="WBParaSite" id="PS1159_v2.g17855.t1">
    <property type="protein sequence ID" value="PS1159_v2.g17855.t1"/>
    <property type="gene ID" value="PS1159_v2.g17855"/>
</dbReference>
<evidence type="ECO:0000313" key="1">
    <source>
        <dbReference type="Proteomes" id="UP000887580"/>
    </source>
</evidence>
<proteinExistence type="predicted"/>
<name>A0AC35FKR5_9BILA</name>
<accession>A0AC35FKR5</accession>